<gene>
    <name evidence="1" type="ORF">AMOL_1614</name>
</gene>
<evidence type="ECO:0000313" key="1">
    <source>
        <dbReference type="EMBL" id="AXX92581.1"/>
    </source>
</evidence>
<dbReference type="Proteomes" id="UP000262712">
    <property type="component" value="Chromosome"/>
</dbReference>
<dbReference type="AlphaFoldDB" id="A0AB33GL81"/>
<protein>
    <submittedName>
        <fullName evidence="1">Uncharacterized protein</fullName>
    </submittedName>
</protein>
<sequence>MLKKIKNFFKKKTFSCIVWDGKCMKYLELTQERIDEINTNPKYKDWSVTINENESHLK</sequence>
<evidence type="ECO:0000313" key="2">
    <source>
        <dbReference type="Proteomes" id="UP000262712"/>
    </source>
</evidence>
<organism evidence="1 2">
    <name type="scientific">Malaciobacter molluscorum LMG 25693</name>
    <dbReference type="NCBI Taxonomy" id="870501"/>
    <lineage>
        <taxon>Bacteria</taxon>
        <taxon>Pseudomonadati</taxon>
        <taxon>Campylobacterota</taxon>
        <taxon>Epsilonproteobacteria</taxon>
        <taxon>Campylobacterales</taxon>
        <taxon>Arcobacteraceae</taxon>
        <taxon>Malaciobacter</taxon>
    </lineage>
</organism>
<proteinExistence type="predicted"/>
<accession>A0AB33GL81</accession>
<dbReference type="KEGG" id="amol:AMOL_1614"/>
<dbReference type="RefSeq" id="WP_164969865.1">
    <property type="nucleotide sequence ID" value="NZ_CP032098.1"/>
</dbReference>
<dbReference type="EMBL" id="CP032098">
    <property type="protein sequence ID" value="AXX92581.1"/>
    <property type="molecule type" value="Genomic_DNA"/>
</dbReference>
<reference evidence="1 2" key="1">
    <citation type="submission" date="2018-08" db="EMBL/GenBank/DDBJ databases">
        <title>Complete genome of the Arcobacter molluscorum type strain LMG 25693.</title>
        <authorList>
            <person name="Miller W.G."/>
            <person name="Yee E."/>
            <person name="Bono J.L."/>
        </authorList>
    </citation>
    <scope>NUCLEOTIDE SEQUENCE [LARGE SCALE GENOMIC DNA]</scope>
    <source>
        <strain evidence="1 2">CECT 7696</strain>
    </source>
</reference>
<name>A0AB33GL81_9BACT</name>